<dbReference type="PANTHER" id="PTHR43289:SF34">
    <property type="entry name" value="SERINE_THREONINE-PROTEIN KINASE YBDM-RELATED"/>
    <property type="match status" value="1"/>
</dbReference>
<dbReference type="InterPro" id="IPR000719">
    <property type="entry name" value="Prot_kinase_dom"/>
</dbReference>
<dbReference type="PANTHER" id="PTHR43289">
    <property type="entry name" value="MITOGEN-ACTIVATED PROTEIN KINASE KINASE KINASE 20-RELATED"/>
    <property type="match status" value="1"/>
</dbReference>
<dbReference type="RefSeq" id="WP_095983362.1">
    <property type="nucleotide sequence ID" value="NZ_CP022098.1"/>
</dbReference>
<accession>A0A250IU13</accession>
<evidence type="ECO:0000256" key="2">
    <source>
        <dbReference type="ARBA" id="ARBA00022741"/>
    </source>
</evidence>
<dbReference type="InterPro" id="IPR011009">
    <property type="entry name" value="Kinase-like_dom_sf"/>
</dbReference>
<dbReference type="InterPro" id="IPR011990">
    <property type="entry name" value="TPR-like_helical_dom_sf"/>
</dbReference>
<keyword evidence="1" id="KW-0808">Transferase</keyword>
<evidence type="ECO:0000256" key="7">
    <source>
        <dbReference type="SAM" id="MobiDB-lite"/>
    </source>
</evidence>
<dbReference type="InterPro" id="IPR017441">
    <property type="entry name" value="Protein_kinase_ATP_BS"/>
</dbReference>
<evidence type="ECO:0000256" key="4">
    <source>
        <dbReference type="ARBA" id="ARBA00022840"/>
    </source>
</evidence>
<feature type="region of interest" description="Disordered" evidence="7">
    <location>
        <begin position="1"/>
        <end position="35"/>
    </location>
</feature>
<dbReference type="Gene3D" id="1.25.40.10">
    <property type="entry name" value="Tetratricopeptide repeat domain"/>
    <property type="match status" value="1"/>
</dbReference>
<dbReference type="InterPro" id="IPR019734">
    <property type="entry name" value="TPR_rpt"/>
</dbReference>
<feature type="binding site" evidence="6">
    <location>
        <position position="74"/>
    </location>
    <ligand>
        <name>ATP</name>
        <dbReference type="ChEBI" id="CHEBI:30616"/>
    </ligand>
</feature>
<dbReference type="EMBL" id="CP022098">
    <property type="protein sequence ID" value="ATB34641.1"/>
    <property type="molecule type" value="Genomic_DNA"/>
</dbReference>
<evidence type="ECO:0000313" key="10">
    <source>
        <dbReference type="Proteomes" id="UP000217257"/>
    </source>
</evidence>
<dbReference type="GO" id="GO:0005524">
    <property type="term" value="F:ATP binding"/>
    <property type="evidence" value="ECO:0007669"/>
    <property type="project" value="UniProtKB-UniRule"/>
</dbReference>
<keyword evidence="2 6" id="KW-0547">Nucleotide-binding</keyword>
<evidence type="ECO:0000313" key="9">
    <source>
        <dbReference type="EMBL" id="ATB34641.1"/>
    </source>
</evidence>
<name>A0A250IU13_9BACT</name>
<evidence type="ECO:0000256" key="1">
    <source>
        <dbReference type="ARBA" id="ARBA00022679"/>
    </source>
</evidence>
<dbReference type="Gene3D" id="3.30.200.20">
    <property type="entry name" value="Phosphorylase Kinase, domain 1"/>
    <property type="match status" value="1"/>
</dbReference>
<dbReference type="AlphaFoldDB" id="A0A250IU13"/>
<dbReference type="Proteomes" id="UP000217257">
    <property type="component" value="Chromosome"/>
</dbReference>
<dbReference type="KEGG" id="cfus:CYFUS_000048"/>
<protein>
    <submittedName>
        <fullName evidence="9">Serine/threonine protein kinase</fullName>
    </submittedName>
</protein>
<organism evidence="9 10">
    <name type="scientific">Cystobacter fuscus</name>
    <dbReference type="NCBI Taxonomy" id="43"/>
    <lineage>
        <taxon>Bacteria</taxon>
        <taxon>Pseudomonadati</taxon>
        <taxon>Myxococcota</taxon>
        <taxon>Myxococcia</taxon>
        <taxon>Myxococcales</taxon>
        <taxon>Cystobacterineae</taxon>
        <taxon>Archangiaceae</taxon>
        <taxon>Cystobacter</taxon>
    </lineage>
</organism>
<evidence type="ECO:0000259" key="8">
    <source>
        <dbReference type="PROSITE" id="PS50011"/>
    </source>
</evidence>
<dbReference type="SUPFAM" id="SSF56112">
    <property type="entry name" value="Protein kinase-like (PK-like)"/>
    <property type="match status" value="1"/>
</dbReference>
<keyword evidence="9" id="KW-0723">Serine/threonine-protein kinase</keyword>
<reference evidence="9 10" key="1">
    <citation type="submission" date="2017-06" db="EMBL/GenBank/DDBJ databases">
        <title>Sequencing and comparative analysis of myxobacterial genomes.</title>
        <authorList>
            <person name="Rupp O."/>
            <person name="Goesmann A."/>
            <person name="Sogaard-Andersen L."/>
        </authorList>
    </citation>
    <scope>NUCLEOTIDE SEQUENCE [LARGE SCALE GENOMIC DNA]</scope>
    <source>
        <strain evidence="9 10">DSM 52655</strain>
    </source>
</reference>
<dbReference type="PROSITE" id="PS00108">
    <property type="entry name" value="PROTEIN_KINASE_ST"/>
    <property type="match status" value="1"/>
</dbReference>
<dbReference type="CDD" id="cd14014">
    <property type="entry name" value="STKc_PknB_like"/>
    <property type="match status" value="1"/>
</dbReference>
<keyword evidence="3 9" id="KW-0418">Kinase</keyword>
<dbReference type="InterPro" id="IPR008271">
    <property type="entry name" value="Ser/Thr_kinase_AS"/>
</dbReference>
<gene>
    <name evidence="9" type="ORF">CYFUS_000048</name>
</gene>
<proteinExistence type="predicted"/>
<sequence length="921" mass="100768">MGDGKTRSSRFRSKHSREQPAPNTGRSNRDAQVEDAPPVAQVGRYVLLKQLGQGGMGVVYSAYDPDLDRKVALKLLQSDGHSDAEAARARLLREAQAMARVTHPNVVPIHDVGMWGEHVFLAMEMADEGTLSGWLEKERPWREVLEVFLEAGRGLLAAHEAGLVHRDFKPANVLIGRGGRVYVTDFGLARKMGESVVPEEPLPEQAQGLVPPERRMLETTLTRSGVVMGTPNYMSPEQYEGGELDARSDQFSFCVALYWGLYRKRAFDSTRMRAFITSRRREELVSARTQTLDVAPAPVVKRSPAADLIQEPPRESKVPTWVRQALMRGMSLDPQERFASMRELLEALSQERRRVQRQRWAAAACAAGVGLSVVGGVVYRQSQVCTGADALMAEVWGPDSGATLDKAFQATGRPGAGEMATRVARVLEEYAADWKRQSTEACEATRVRGVQTEELLSQRVVCLDRRRQDMRAVVGVLADADAKLVDRALDAVFALPSLSECADVESLAAQQRLPVDPARRAEIARLGGELAGVKAMLDAGRYRPALEKGFSLETPVLATGHLPLIAELRYDLGALQSNLGAAAESGRLLTQAFFDAESGRADRLKVSIATRLNFVENGQKHFPQADSWAGLGEATLRRLGGDPALEADLLTNRANSAITQEHYADARTLLEKARALQEKALPPGHPKRARTLFQLGRVLLDMNERPRAVALLEEALRQTQAAVGPLHPDTGRRHGLLAGLLLEMGQPERALEHARAVVAAHTAAFGEHSPQVASALDGVGQCLLKLGRSEESLATFERALALKREALAPDDEDLQYSYDGVGQALMRLGRTREAIEPLRRAVAFPTMSPDALAESGYALARALWATDPGPEARGEARREAAQARERFLQAGLAPRASEVDSWLESLPQESSSLALRRSVRR</sequence>
<feature type="repeat" description="TPR" evidence="5">
    <location>
        <begin position="773"/>
        <end position="806"/>
    </location>
</feature>
<evidence type="ECO:0000256" key="6">
    <source>
        <dbReference type="PROSITE-ProRule" id="PRU10141"/>
    </source>
</evidence>
<keyword evidence="4 6" id="KW-0067">ATP-binding</keyword>
<evidence type="ECO:0000256" key="5">
    <source>
        <dbReference type="PROSITE-ProRule" id="PRU00339"/>
    </source>
</evidence>
<dbReference type="SMART" id="SM00028">
    <property type="entry name" value="TPR"/>
    <property type="match status" value="3"/>
</dbReference>
<dbReference type="SUPFAM" id="SSF48452">
    <property type="entry name" value="TPR-like"/>
    <property type="match status" value="2"/>
</dbReference>
<dbReference type="PROSITE" id="PS50011">
    <property type="entry name" value="PROTEIN_KINASE_DOM"/>
    <property type="match status" value="1"/>
</dbReference>
<dbReference type="Gene3D" id="1.10.510.10">
    <property type="entry name" value="Transferase(Phosphotransferase) domain 1"/>
    <property type="match status" value="1"/>
</dbReference>
<dbReference type="GO" id="GO:0004674">
    <property type="term" value="F:protein serine/threonine kinase activity"/>
    <property type="evidence" value="ECO:0007669"/>
    <property type="project" value="UniProtKB-KW"/>
</dbReference>
<dbReference type="PROSITE" id="PS50005">
    <property type="entry name" value="TPR"/>
    <property type="match status" value="1"/>
</dbReference>
<dbReference type="Pfam" id="PF00069">
    <property type="entry name" value="Pkinase"/>
    <property type="match status" value="1"/>
</dbReference>
<keyword evidence="5" id="KW-0802">TPR repeat</keyword>
<feature type="domain" description="Protein kinase" evidence="8">
    <location>
        <begin position="45"/>
        <end position="349"/>
    </location>
</feature>
<dbReference type="Pfam" id="PF13424">
    <property type="entry name" value="TPR_12"/>
    <property type="match status" value="2"/>
</dbReference>
<evidence type="ECO:0000256" key="3">
    <source>
        <dbReference type="ARBA" id="ARBA00022777"/>
    </source>
</evidence>
<dbReference type="PROSITE" id="PS00107">
    <property type="entry name" value="PROTEIN_KINASE_ATP"/>
    <property type="match status" value="1"/>
</dbReference>